<evidence type="ECO:0000313" key="5">
    <source>
        <dbReference type="EMBL" id="PSB18739.1"/>
    </source>
</evidence>
<organism evidence="5 6">
    <name type="scientific">Phormidesmis priestleyi ULC007</name>
    <dbReference type="NCBI Taxonomy" id="1920490"/>
    <lineage>
        <taxon>Bacteria</taxon>
        <taxon>Bacillati</taxon>
        <taxon>Cyanobacteriota</taxon>
        <taxon>Cyanophyceae</taxon>
        <taxon>Leptolyngbyales</taxon>
        <taxon>Leptolyngbyaceae</taxon>
        <taxon>Phormidesmis</taxon>
    </lineage>
</organism>
<dbReference type="OrthoDB" id="9800595at2"/>
<comment type="caution">
    <text evidence="5">The sequence shown here is derived from an EMBL/GenBank/DDBJ whole genome shotgun (WGS) entry which is preliminary data.</text>
</comment>
<dbReference type="EMBL" id="PVWG01000015">
    <property type="protein sequence ID" value="PSB18739.1"/>
    <property type="molecule type" value="Genomic_DNA"/>
</dbReference>
<dbReference type="RefSeq" id="WP_073069789.1">
    <property type="nucleotide sequence ID" value="NZ_MPPI01000003.1"/>
</dbReference>
<evidence type="ECO:0000256" key="4">
    <source>
        <dbReference type="RuleBase" id="RU004046"/>
    </source>
</evidence>
<dbReference type="Gene3D" id="3.40.367.20">
    <property type="match status" value="1"/>
</dbReference>
<evidence type="ECO:0000256" key="3">
    <source>
        <dbReference type="HAMAP-Rule" id="MF_00524"/>
    </source>
</evidence>
<dbReference type="InterPro" id="IPR043129">
    <property type="entry name" value="ATPase_NBD"/>
</dbReference>
<sequence>MTILLAGDIGGTKTILRLVKSEDSLHSLYEVRYPSHDFPDLVPMVQTFLAAAKQELGQTFSPEKACFAIAGPVVNNTSKVTNVGWTLEADRMSQVLAIPKISLINDFEAVGYGVLGLSESDLHVLQVGHPQEKAPIAVLGAGTGLGQGYLIHTGADYQVFGSEGGHADFAPRSELEFQLSRYLLDKHNIDRISAERVVSGQGVVAIYQFLRDRQFATESPEVGEVVRAWESQAGREKTVDPAAAIAKAALENRDLLSEKTMQMFVEAYGAEAGNLALKLLPYAGLYIAGGIAAKILPLIQEGGFLSAFIHKGRMGSILERIPVQIVLNPHVGLIGAGLCAAKL</sequence>
<dbReference type="InterPro" id="IPR003836">
    <property type="entry name" value="Glucokinase"/>
</dbReference>
<dbReference type="PANTHER" id="PTHR47363:SF1">
    <property type="entry name" value="GLUCOKINASE"/>
    <property type="match status" value="1"/>
</dbReference>
<dbReference type="NCBIfam" id="TIGR00749">
    <property type="entry name" value="glk"/>
    <property type="match status" value="1"/>
</dbReference>
<accession>A0A2T1DE28</accession>
<evidence type="ECO:0000256" key="2">
    <source>
        <dbReference type="ARBA" id="ARBA00022777"/>
    </source>
</evidence>
<keyword evidence="3" id="KW-0067">ATP-binding</keyword>
<dbReference type="Proteomes" id="UP000238634">
    <property type="component" value="Unassembled WGS sequence"/>
</dbReference>
<dbReference type="HAMAP" id="MF_00524">
    <property type="entry name" value="Glucokinase"/>
    <property type="match status" value="1"/>
</dbReference>
<reference evidence="5 6" key="1">
    <citation type="submission" date="2018-02" db="EMBL/GenBank/DDBJ databases">
        <authorList>
            <person name="Cohen D.B."/>
            <person name="Kent A.D."/>
        </authorList>
    </citation>
    <scope>NUCLEOTIDE SEQUENCE [LARGE SCALE GENOMIC DNA]</scope>
    <source>
        <strain evidence="5 6">ULC007</strain>
    </source>
</reference>
<feature type="binding site" evidence="3">
    <location>
        <begin position="7"/>
        <end position="12"/>
    </location>
    <ligand>
        <name>ATP</name>
        <dbReference type="ChEBI" id="CHEBI:30616"/>
    </ligand>
</feature>
<dbReference type="STRING" id="1920490.GCA_001895925_03122"/>
<evidence type="ECO:0000256" key="1">
    <source>
        <dbReference type="ARBA" id="ARBA00022679"/>
    </source>
</evidence>
<comment type="subcellular location">
    <subcellularLocation>
        <location evidence="3">Cytoplasm</location>
    </subcellularLocation>
</comment>
<keyword evidence="1 3" id="KW-0808">Transferase</keyword>
<gene>
    <name evidence="3" type="primary">glk</name>
    <name evidence="5" type="ORF">C7B65_14565</name>
</gene>
<dbReference type="GO" id="GO:0006096">
    <property type="term" value="P:glycolytic process"/>
    <property type="evidence" value="ECO:0007669"/>
    <property type="project" value="UniProtKB-UniRule"/>
</dbReference>
<keyword evidence="3" id="KW-0547">Nucleotide-binding</keyword>
<dbReference type="EC" id="2.7.1.2" evidence="3"/>
<dbReference type="GO" id="GO:0005536">
    <property type="term" value="F:D-glucose binding"/>
    <property type="evidence" value="ECO:0007669"/>
    <property type="project" value="InterPro"/>
</dbReference>
<dbReference type="GO" id="GO:0004340">
    <property type="term" value="F:glucokinase activity"/>
    <property type="evidence" value="ECO:0007669"/>
    <property type="project" value="UniProtKB-UniRule"/>
</dbReference>
<keyword evidence="3" id="KW-0963">Cytoplasm</keyword>
<comment type="similarity">
    <text evidence="3 4">Belongs to the bacterial glucokinase family.</text>
</comment>
<dbReference type="CDD" id="cd24008">
    <property type="entry name" value="ASKHA_NBD_GLK"/>
    <property type="match status" value="1"/>
</dbReference>
<dbReference type="AlphaFoldDB" id="A0A2T1DE28"/>
<comment type="catalytic activity">
    <reaction evidence="3">
        <text>D-glucose + ATP = D-glucose 6-phosphate + ADP + H(+)</text>
        <dbReference type="Rhea" id="RHEA:17825"/>
        <dbReference type="ChEBI" id="CHEBI:4167"/>
        <dbReference type="ChEBI" id="CHEBI:15378"/>
        <dbReference type="ChEBI" id="CHEBI:30616"/>
        <dbReference type="ChEBI" id="CHEBI:61548"/>
        <dbReference type="ChEBI" id="CHEBI:456216"/>
        <dbReference type="EC" id="2.7.1.2"/>
    </reaction>
</comment>
<dbReference type="GO" id="GO:0005737">
    <property type="term" value="C:cytoplasm"/>
    <property type="evidence" value="ECO:0007669"/>
    <property type="project" value="UniProtKB-SubCell"/>
</dbReference>
<evidence type="ECO:0000313" key="6">
    <source>
        <dbReference type="Proteomes" id="UP000238634"/>
    </source>
</evidence>
<proteinExistence type="inferred from homology"/>
<dbReference type="GO" id="GO:0005524">
    <property type="term" value="F:ATP binding"/>
    <property type="evidence" value="ECO:0007669"/>
    <property type="project" value="UniProtKB-UniRule"/>
</dbReference>
<keyword evidence="3" id="KW-0324">Glycolysis</keyword>
<dbReference type="NCBIfam" id="NF001415">
    <property type="entry name" value="PRK00292.1-2"/>
    <property type="match status" value="1"/>
</dbReference>
<protein>
    <recommendedName>
        <fullName evidence="3">Glucokinase</fullName>
        <ecNumber evidence="3">2.7.1.2</ecNumber>
    </recommendedName>
    <alternativeName>
        <fullName evidence="3">Glucose kinase</fullName>
    </alternativeName>
</protein>
<reference evidence="5 6" key="2">
    <citation type="submission" date="2018-03" db="EMBL/GenBank/DDBJ databases">
        <title>The ancient ancestry and fast evolution of plastids.</title>
        <authorList>
            <person name="Moore K.R."/>
            <person name="Magnabosco C."/>
            <person name="Momper L."/>
            <person name="Gold D.A."/>
            <person name="Bosak T."/>
            <person name="Fournier G.P."/>
        </authorList>
    </citation>
    <scope>NUCLEOTIDE SEQUENCE [LARGE SCALE GENOMIC DNA]</scope>
    <source>
        <strain evidence="5 6">ULC007</strain>
    </source>
</reference>
<dbReference type="SUPFAM" id="SSF53067">
    <property type="entry name" value="Actin-like ATPase domain"/>
    <property type="match status" value="1"/>
</dbReference>
<keyword evidence="6" id="KW-1185">Reference proteome</keyword>
<name>A0A2T1DE28_9CYAN</name>
<dbReference type="Pfam" id="PF02685">
    <property type="entry name" value="Glucokinase"/>
    <property type="match status" value="1"/>
</dbReference>
<dbReference type="PANTHER" id="PTHR47363">
    <property type="entry name" value="GLUCOKINASE"/>
    <property type="match status" value="1"/>
</dbReference>
<keyword evidence="2 3" id="KW-0418">Kinase</keyword>
<dbReference type="Gene3D" id="3.30.420.40">
    <property type="match status" value="1"/>
</dbReference>